<organism evidence="1 2">
    <name type="scientific">Strongylus vulgaris</name>
    <name type="common">Blood worm</name>
    <dbReference type="NCBI Taxonomy" id="40348"/>
    <lineage>
        <taxon>Eukaryota</taxon>
        <taxon>Metazoa</taxon>
        <taxon>Ecdysozoa</taxon>
        <taxon>Nematoda</taxon>
        <taxon>Chromadorea</taxon>
        <taxon>Rhabditida</taxon>
        <taxon>Rhabditina</taxon>
        <taxon>Rhabditomorpha</taxon>
        <taxon>Strongyloidea</taxon>
        <taxon>Strongylidae</taxon>
        <taxon>Strongylus</taxon>
    </lineage>
</organism>
<evidence type="ECO:0000313" key="1">
    <source>
        <dbReference type="EMBL" id="VDM79386.1"/>
    </source>
</evidence>
<reference evidence="1 2" key="1">
    <citation type="submission" date="2018-11" db="EMBL/GenBank/DDBJ databases">
        <authorList>
            <consortium name="Pathogen Informatics"/>
        </authorList>
    </citation>
    <scope>NUCLEOTIDE SEQUENCE [LARGE SCALE GENOMIC DNA]</scope>
</reference>
<sequence length="194" mass="22365">MDFGPKGHVNDLPWRLSHALHLQRRTVSTNANFHALLEIARRINYHVIGLREKSTKMDVSQGTLEAVDLSLLEIARRINYHIIGLREKSRKMDVSQLTDDSELDAFSEVLEVIRKANCFYKFVAGAFNAKIGMPEEGEHRIERFGSGLRNENGRKEKHRRWTWESPNGTIKAEIDHILTNQRWCFGRLSGTISQ</sequence>
<accession>A0A3P7J7X8</accession>
<dbReference type="Proteomes" id="UP000270094">
    <property type="component" value="Unassembled WGS sequence"/>
</dbReference>
<keyword evidence="2" id="KW-1185">Reference proteome</keyword>
<evidence type="ECO:0000313" key="2">
    <source>
        <dbReference type="Proteomes" id="UP000270094"/>
    </source>
</evidence>
<protein>
    <submittedName>
        <fullName evidence="1">Uncharacterized protein</fullName>
    </submittedName>
</protein>
<gene>
    <name evidence="1" type="ORF">SVUK_LOCUS14384</name>
</gene>
<dbReference type="AlphaFoldDB" id="A0A3P7J7X8"/>
<proteinExistence type="predicted"/>
<dbReference type="EMBL" id="UYYB01104962">
    <property type="protein sequence ID" value="VDM79386.1"/>
    <property type="molecule type" value="Genomic_DNA"/>
</dbReference>
<name>A0A3P7J7X8_STRVU</name>
<dbReference type="OrthoDB" id="7434275at2759"/>